<feature type="compositionally biased region" description="Polar residues" evidence="1">
    <location>
        <begin position="36"/>
        <end position="48"/>
    </location>
</feature>
<sequence length="821" mass="90843">MEEEQQDHSSEGSQLSDSCVSESLSSKDSLENEDSNQSTLSPESSYSSFFFDIDKPGRRDDLRPTSVPTSVSAMMLHDQIPSPPKQEKQEDSKWTNNDRVVPKTSRLSPEKQTPKIDNPLTLKGCDLLKTLSRPFHGDSKHFHAKYLINSDNLLAKNEAEVLYPGEEALLDSGSQMIHDCSQSNHPSAQCVPSSSENDILFQTATKRSTANNHPKDVACLHSEKEAFHLSPENDTFAPINNLNKVSNLMCKTEKPINTAPPSHTSSSNIQSEREKCDGPKEEDKRIPISLASSHSVCDVRFLKGILKTRSKYTSEDLCLCDSERLMLAKHVAIAIRDSIELTRAKTKDVAVSNTMKKKLRWFDEVHPEKEAKEQNTAKQDRDAWYSLSRPTNSPKDHHPSLTVEAGPSKPGHRMTPVGSAGYHFTKEAWTDVGVQVNLPQEPADEVKALRTGARTAGPRVPRRNRNARAVGGPVSSRTRKGTVMRPQSATEVSQIAKAQGKIMVPRPPPRTEPVEENPACVSKTPYGSSHPSINYRQALVTEEAPCKNHPVEIFSPNKHHPVAADSTAMYTTAPHSNPCPVCSFSDINVKGSPSSEHPKTHNNNNDSSNSSRGTVNEKGLYLHSTPTDEEILQLWHGVRSALNTKDAKPVVKKPALESRRVCRKSCAEQSREPPGSGGSRRLLHSSQVTNQNTELIRPGPRTCNTVSRNEGCESAAQLHMAEVHPEGFVWPSQTAANMEKAQTPERVQQGLTNLSLEEKRIMLSLDRLNHQLYCFRELQGGRTGNNGHLFNGTPFPKDGKVSSNHKLRASSANQLHFQKKI</sequence>
<dbReference type="STRING" id="8078.ENSFHEP00000012799"/>
<feature type="region of interest" description="Disordered" evidence="1">
    <location>
        <begin position="503"/>
        <end position="528"/>
    </location>
</feature>
<dbReference type="PANTHER" id="PTHR31191">
    <property type="entry name" value="CENTROSOMAL PROTEIN CEP126"/>
    <property type="match status" value="1"/>
</dbReference>
<feature type="compositionally biased region" description="Basic and acidic residues" evidence="1">
    <location>
        <begin position="658"/>
        <end position="671"/>
    </location>
</feature>
<feature type="region of interest" description="Disordered" evidence="1">
    <location>
        <begin position="367"/>
        <end position="412"/>
    </location>
</feature>
<feature type="compositionally biased region" description="Polar residues" evidence="1">
    <location>
        <begin position="259"/>
        <end position="270"/>
    </location>
</feature>
<dbReference type="Proteomes" id="UP000265000">
    <property type="component" value="Unplaced"/>
</dbReference>
<feature type="region of interest" description="Disordered" evidence="1">
    <location>
        <begin position="1"/>
        <end position="118"/>
    </location>
</feature>
<feature type="compositionally biased region" description="Basic and acidic residues" evidence="1">
    <location>
        <begin position="271"/>
        <end position="282"/>
    </location>
</feature>
<proteinExistence type="predicted"/>
<feature type="region of interest" description="Disordered" evidence="1">
    <location>
        <begin position="454"/>
        <end position="488"/>
    </location>
</feature>
<feature type="compositionally biased region" description="Basic and acidic residues" evidence="1">
    <location>
        <begin position="367"/>
        <end position="383"/>
    </location>
</feature>
<feature type="region of interest" description="Disordered" evidence="1">
    <location>
        <begin position="658"/>
        <end position="702"/>
    </location>
</feature>
<feature type="compositionally biased region" description="Low complexity" evidence="1">
    <location>
        <begin position="13"/>
        <end position="27"/>
    </location>
</feature>
<protein>
    <submittedName>
        <fullName evidence="2">Centrosomal protein 126</fullName>
    </submittedName>
</protein>
<dbReference type="Ensembl" id="ENSFHET00000020173.1">
    <property type="protein sequence ID" value="ENSFHEP00000012799.1"/>
    <property type="gene ID" value="ENSFHEG00000014262.1"/>
</dbReference>
<reference evidence="2" key="1">
    <citation type="submission" date="2025-05" db="UniProtKB">
        <authorList>
            <consortium name="Ensembl"/>
        </authorList>
    </citation>
    <scope>IDENTIFICATION</scope>
</reference>
<dbReference type="GO" id="GO:0005813">
    <property type="term" value="C:centrosome"/>
    <property type="evidence" value="ECO:0007669"/>
    <property type="project" value="InterPro"/>
</dbReference>
<dbReference type="GO" id="GO:0031122">
    <property type="term" value="P:cytoplasmic microtubule organization"/>
    <property type="evidence" value="ECO:0007669"/>
    <property type="project" value="InterPro"/>
</dbReference>
<name>A0A3Q2QRP2_FUNHE</name>
<feature type="compositionally biased region" description="Basic and acidic residues" evidence="1">
    <location>
        <begin position="52"/>
        <end position="63"/>
    </location>
</feature>
<dbReference type="GeneTree" id="ENSGT00390000013786"/>
<evidence type="ECO:0000256" key="1">
    <source>
        <dbReference type="SAM" id="MobiDB-lite"/>
    </source>
</evidence>
<feature type="region of interest" description="Disordered" evidence="1">
    <location>
        <begin position="254"/>
        <end position="282"/>
    </location>
</feature>
<dbReference type="PANTHER" id="PTHR31191:SF4">
    <property type="entry name" value="CENTROSOMAL PROTEIN OF 126 KDA"/>
    <property type="match status" value="1"/>
</dbReference>
<dbReference type="GO" id="GO:0097546">
    <property type="term" value="C:ciliary base"/>
    <property type="evidence" value="ECO:0007669"/>
    <property type="project" value="InterPro"/>
</dbReference>
<dbReference type="InterPro" id="IPR028257">
    <property type="entry name" value="CEP126"/>
</dbReference>
<dbReference type="GO" id="GO:0007052">
    <property type="term" value="P:mitotic spindle organization"/>
    <property type="evidence" value="ECO:0007669"/>
    <property type="project" value="InterPro"/>
</dbReference>
<dbReference type="GO" id="GO:0030496">
    <property type="term" value="C:midbody"/>
    <property type="evidence" value="ECO:0007669"/>
    <property type="project" value="TreeGrafter"/>
</dbReference>
<feature type="compositionally biased region" description="Low complexity" evidence="1">
    <location>
        <begin position="602"/>
        <end position="611"/>
    </location>
</feature>
<organism evidence="2 3">
    <name type="scientific">Fundulus heteroclitus</name>
    <name type="common">Killifish</name>
    <name type="synonym">Mummichog</name>
    <dbReference type="NCBI Taxonomy" id="8078"/>
    <lineage>
        <taxon>Eukaryota</taxon>
        <taxon>Metazoa</taxon>
        <taxon>Chordata</taxon>
        <taxon>Craniata</taxon>
        <taxon>Vertebrata</taxon>
        <taxon>Euteleostomi</taxon>
        <taxon>Actinopterygii</taxon>
        <taxon>Neopterygii</taxon>
        <taxon>Teleostei</taxon>
        <taxon>Neoteleostei</taxon>
        <taxon>Acanthomorphata</taxon>
        <taxon>Ovalentaria</taxon>
        <taxon>Atherinomorphae</taxon>
        <taxon>Cyprinodontiformes</taxon>
        <taxon>Fundulidae</taxon>
        <taxon>Fundulus</taxon>
    </lineage>
</organism>
<evidence type="ECO:0000313" key="2">
    <source>
        <dbReference type="Ensembl" id="ENSFHEP00000029522.1"/>
    </source>
</evidence>
<keyword evidence="3" id="KW-1185">Reference proteome</keyword>
<feature type="region of interest" description="Disordered" evidence="1">
    <location>
        <begin position="785"/>
        <end position="814"/>
    </location>
</feature>
<feature type="region of interest" description="Disordered" evidence="1">
    <location>
        <begin position="590"/>
        <end position="616"/>
    </location>
</feature>
<dbReference type="AlphaFoldDB" id="A0A3Q2QRP2"/>
<dbReference type="Pfam" id="PF15352">
    <property type="entry name" value="K1377"/>
    <property type="match status" value="2"/>
</dbReference>
<accession>A0A3Q2QRP2</accession>
<feature type="compositionally biased region" description="Basic and acidic residues" evidence="1">
    <location>
        <begin position="1"/>
        <end position="10"/>
    </location>
</feature>
<evidence type="ECO:0000313" key="3">
    <source>
        <dbReference type="Proteomes" id="UP000265000"/>
    </source>
</evidence>
<dbReference type="GO" id="GO:1905515">
    <property type="term" value="P:non-motile cilium assembly"/>
    <property type="evidence" value="ECO:0007669"/>
    <property type="project" value="InterPro"/>
</dbReference>
<dbReference type="Ensembl" id="ENSFHET00000032154.1">
    <property type="protein sequence ID" value="ENSFHEP00000029522.1"/>
    <property type="gene ID" value="ENSFHEG00000014262.1"/>
</dbReference>